<dbReference type="GO" id="GO:0006772">
    <property type="term" value="P:thiamine metabolic process"/>
    <property type="evidence" value="ECO:0007669"/>
    <property type="project" value="UniProtKB-ARBA"/>
</dbReference>
<dbReference type="EMBL" id="CAUWAG010000007">
    <property type="protein sequence ID" value="CAJ2504886.1"/>
    <property type="molecule type" value="Genomic_DNA"/>
</dbReference>
<dbReference type="Gene3D" id="1.20.910.10">
    <property type="entry name" value="Heme oxygenase-like"/>
    <property type="match status" value="1"/>
</dbReference>
<evidence type="ECO:0000313" key="2">
    <source>
        <dbReference type="EMBL" id="CAJ2504886.1"/>
    </source>
</evidence>
<dbReference type="Proteomes" id="UP001295740">
    <property type="component" value="Unassembled WGS sequence"/>
</dbReference>
<comment type="caution">
    <text evidence="2">The sequence shown here is derived from an EMBL/GenBank/DDBJ whole genome shotgun (WGS) entry which is preliminary data.</text>
</comment>
<sequence length="202" mass="23786">MKRLLIGRLQKYLKDNPPGAKELEDESEAVERSTNNAALFREATLRSGLRISDDDIDNAEMTFATQSYTAWLQDNLKSQDWFALHVMNIPRYFGWKMLAATLARSPKTKKDTPFYRYWVEPNNDIEFGVRLSNFLDNNEARYYSPENYRTWTKLFREGLKHEIDSFNSAIGKTLKDVPEGQLWAKLRWKYIQMRIKAKKIFG</sequence>
<evidence type="ECO:0000313" key="3">
    <source>
        <dbReference type="Proteomes" id="UP001295740"/>
    </source>
</evidence>
<gene>
    <name evidence="2" type="ORF">KHLLAP_LOCUS5354</name>
</gene>
<proteinExistence type="predicted"/>
<dbReference type="SUPFAM" id="SSF48613">
    <property type="entry name" value="Heme oxygenase-like"/>
    <property type="match status" value="1"/>
</dbReference>
<protein>
    <submittedName>
        <fullName evidence="2">Uu.00g122800.m01.CDS01</fullName>
    </submittedName>
</protein>
<accession>A0AAI8VHY6</accession>
<evidence type="ECO:0000259" key="1">
    <source>
        <dbReference type="Pfam" id="PF03070"/>
    </source>
</evidence>
<dbReference type="InterPro" id="IPR016084">
    <property type="entry name" value="Haem_Oase-like_multi-hlx"/>
</dbReference>
<dbReference type="AlphaFoldDB" id="A0AAI8VHY6"/>
<dbReference type="InterPro" id="IPR004305">
    <property type="entry name" value="Thiaminase-2/PQQC"/>
</dbReference>
<keyword evidence="3" id="KW-1185">Reference proteome</keyword>
<feature type="domain" description="Thiaminase-2/PQQC" evidence="1">
    <location>
        <begin position="27"/>
        <end position="164"/>
    </location>
</feature>
<name>A0AAI8VHY6_9PEZI</name>
<organism evidence="2 3">
    <name type="scientific">Anthostomella pinea</name>
    <dbReference type="NCBI Taxonomy" id="933095"/>
    <lineage>
        <taxon>Eukaryota</taxon>
        <taxon>Fungi</taxon>
        <taxon>Dikarya</taxon>
        <taxon>Ascomycota</taxon>
        <taxon>Pezizomycotina</taxon>
        <taxon>Sordariomycetes</taxon>
        <taxon>Xylariomycetidae</taxon>
        <taxon>Xylariales</taxon>
        <taxon>Xylariaceae</taxon>
        <taxon>Anthostomella</taxon>
    </lineage>
</organism>
<dbReference type="Pfam" id="PF03070">
    <property type="entry name" value="TENA_THI-4"/>
    <property type="match status" value="1"/>
</dbReference>
<reference evidence="2" key="1">
    <citation type="submission" date="2023-10" db="EMBL/GenBank/DDBJ databases">
        <authorList>
            <person name="Hackl T."/>
        </authorList>
    </citation>
    <scope>NUCLEOTIDE SEQUENCE</scope>
</reference>